<proteinExistence type="predicted"/>
<dbReference type="Proteomes" id="UP000305948">
    <property type="component" value="Unassembled WGS sequence"/>
</dbReference>
<feature type="compositionally biased region" description="Basic and acidic residues" evidence="1">
    <location>
        <begin position="1"/>
        <end position="11"/>
    </location>
</feature>
<evidence type="ECO:0000256" key="1">
    <source>
        <dbReference type="SAM" id="MobiDB-lite"/>
    </source>
</evidence>
<feature type="compositionally biased region" description="Polar residues" evidence="1">
    <location>
        <begin position="36"/>
        <end position="55"/>
    </location>
</feature>
<name>A0A5C3N493_9AGAM</name>
<accession>A0A5C3N493</accession>
<feature type="compositionally biased region" description="Polar residues" evidence="1">
    <location>
        <begin position="124"/>
        <end position="133"/>
    </location>
</feature>
<keyword evidence="3" id="KW-1185">Reference proteome</keyword>
<protein>
    <submittedName>
        <fullName evidence="2">Uncharacterized protein</fullName>
    </submittedName>
</protein>
<dbReference type="AlphaFoldDB" id="A0A5C3N493"/>
<reference evidence="2 3" key="1">
    <citation type="journal article" date="2019" name="Nat. Ecol. Evol.">
        <title>Megaphylogeny resolves global patterns of mushroom evolution.</title>
        <authorList>
            <person name="Varga T."/>
            <person name="Krizsan K."/>
            <person name="Foldi C."/>
            <person name="Dima B."/>
            <person name="Sanchez-Garcia M."/>
            <person name="Sanchez-Ramirez S."/>
            <person name="Szollosi G.J."/>
            <person name="Szarkandi J.G."/>
            <person name="Papp V."/>
            <person name="Albert L."/>
            <person name="Andreopoulos W."/>
            <person name="Angelini C."/>
            <person name="Antonin V."/>
            <person name="Barry K.W."/>
            <person name="Bougher N.L."/>
            <person name="Buchanan P."/>
            <person name="Buyck B."/>
            <person name="Bense V."/>
            <person name="Catcheside P."/>
            <person name="Chovatia M."/>
            <person name="Cooper J."/>
            <person name="Damon W."/>
            <person name="Desjardin D."/>
            <person name="Finy P."/>
            <person name="Geml J."/>
            <person name="Haridas S."/>
            <person name="Hughes K."/>
            <person name="Justo A."/>
            <person name="Karasinski D."/>
            <person name="Kautmanova I."/>
            <person name="Kiss B."/>
            <person name="Kocsube S."/>
            <person name="Kotiranta H."/>
            <person name="LaButti K.M."/>
            <person name="Lechner B.E."/>
            <person name="Liimatainen K."/>
            <person name="Lipzen A."/>
            <person name="Lukacs Z."/>
            <person name="Mihaltcheva S."/>
            <person name="Morgado L.N."/>
            <person name="Niskanen T."/>
            <person name="Noordeloos M.E."/>
            <person name="Ohm R.A."/>
            <person name="Ortiz-Santana B."/>
            <person name="Ovrebo C."/>
            <person name="Racz N."/>
            <person name="Riley R."/>
            <person name="Savchenko A."/>
            <person name="Shiryaev A."/>
            <person name="Soop K."/>
            <person name="Spirin V."/>
            <person name="Szebenyi C."/>
            <person name="Tomsovsky M."/>
            <person name="Tulloss R.E."/>
            <person name="Uehling J."/>
            <person name="Grigoriev I.V."/>
            <person name="Vagvolgyi C."/>
            <person name="Papp T."/>
            <person name="Martin F.M."/>
            <person name="Miettinen O."/>
            <person name="Hibbett D.S."/>
            <person name="Nagy L.G."/>
        </authorList>
    </citation>
    <scope>NUCLEOTIDE SEQUENCE [LARGE SCALE GENOMIC DNA]</scope>
    <source>
        <strain evidence="2 3">OMC1185</strain>
    </source>
</reference>
<evidence type="ECO:0000313" key="2">
    <source>
        <dbReference type="EMBL" id="TFK52220.1"/>
    </source>
</evidence>
<organism evidence="2 3">
    <name type="scientific">Heliocybe sulcata</name>
    <dbReference type="NCBI Taxonomy" id="5364"/>
    <lineage>
        <taxon>Eukaryota</taxon>
        <taxon>Fungi</taxon>
        <taxon>Dikarya</taxon>
        <taxon>Basidiomycota</taxon>
        <taxon>Agaricomycotina</taxon>
        <taxon>Agaricomycetes</taxon>
        <taxon>Gloeophyllales</taxon>
        <taxon>Gloeophyllaceae</taxon>
        <taxon>Heliocybe</taxon>
    </lineage>
</organism>
<feature type="compositionally biased region" description="Basic and acidic residues" evidence="1">
    <location>
        <begin position="92"/>
        <end position="110"/>
    </location>
</feature>
<dbReference type="EMBL" id="ML213509">
    <property type="protein sequence ID" value="TFK52220.1"/>
    <property type="molecule type" value="Genomic_DNA"/>
</dbReference>
<sequence>MVVAHENDYSGREASASQTDANDDDFCCGLFKRPQETSGSLENDGSGNSNSTFDAQNREYKTSSRTERNQPSPTPGMKAQGQFKQISSMPRNSHDSHNAVHGGPGRDARRSLGSNGMRPASPNGDRTYSSAKTSLDLGSDTCAGSATRGSPEASEDHSTASLTPHVRGQKWPASKLYQEVEPNGAPADQEKIILVSGPAPAQR</sequence>
<gene>
    <name evidence="2" type="ORF">OE88DRAFT_1372140</name>
</gene>
<feature type="region of interest" description="Disordered" evidence="1">
    <location>
        <begin position="1"/>
        <end position="203"/>
    </location>
</feature>
<feature type="compositionally biased region" description="Polar residues" evidence="1">
    <location>
        <begin position="82"/>
        <end position="91"/>
    </location>
</feature>
<feature type="compositionally biased region" description="Basic and acidic residues" evidence="1">
    <location>
        <begin position="56"/>
        <end position="68"/>
    </location>
</feature>
<evidence type="ECO:0000313" key="3">
    <source>
        <dbReference type="Proteomes" id="UP000305948"/>
    </source>
</evidence>